<protein>
    <recommendedName>
        <fullName evidence="2">DRBM domain-containing protein</fullName>
    </recommendedName>
</protein>
<evidence type="ECO:0000313" key="1">
    <source>
        <dbReference type="EMBL" id="KKL24513.1"/>
    </source>
</evidence>
<organism evidence="1">
    <name type="scientific">marine sediment metagenome</name>
    <dbReference type="NCBI Taxonomy" id="412755"/>
    <lineage>
        <taxon>unclassified sequences</taxon>
        <taxon>metagenomes</taxon>
        <taxon>ecological metagenomes</taxon>
    </lineage>
</organism>
<proteinExistence type="predicted"/>
<accession>A0A0F9EKV5</accession>
<reference evidence="1" key="1">
    <citation type="journal article" date="2015" name="Nature">
        <title>Complex archaea that bridge the gap between prokaryotes and eukaryotes.</title>
        <authorList>
            <person name="Spang A."/>
            <person name="Saw J.H."/>
            <person name="Jorgensen S.L."/>
            <person name="Zaremba-Niedzwiedzka K."/>
            <person name="Martijn J."/>
            <person name="Lind A.E."/>
            <person name="van Eijk R."/>
            <person name="Schleper C."/>
            <person name="Guy L."/>
            <person name="Ettema T.J."/>
        </authorList>
    </citation>
    <scope>NUCLEOTIDE SEQUENCE</scope>
</reference>
<evidence type="ECO:0008006" key="2">
    <source>
        <dbReference type="Google" id="ProtNLM"/>
    </source>
</evidence>
<gene>
    <name evidence="1" type="ORF">LCGC14_2414630</name>
</gene>
<dbReference type="EMBL" id="LAZR01036567">
    <property type="protein sequence ID" value="KKL24513.1"/>
    <property type="molecule type" value="Genomic_DNA"/>
</dbReference>
<feature type="non-terminal residue" evidence="1">
    <location>
        <position position="1"/>
    </location>
</feature>
<comment type="caution">
    <text evidence="1">The sequence shown here is derived from an EMBL/GenBank/DDBJ whole genome shotgun (WGS) entry which is preliminary data.</text>
</comment>
<sequence>PTRVFTVRRADAYGSITTGDQFPTRAQAIGAAKYAAEALTEATA</sequence>
<name>A0A0F9EKV5_9ZZZZ</name>
<dbReference type="AlphaFoldDB" id="A0A0F9EKV5"/>